<dbReference type="Proteomes" id="UP000552587">
    <property type="component" value="Unassembled WGS sequence"/>
</dbReference>
<protein>
    <recommendedName>
        <fullName evidence="3">Sulfotransferase</fullName>
    </recommendedName>
</protein>
<dbReference type="RefSeq" id="WP_182668738.1">
    <property type="nucleotide sequence ID" value="NZ_JACHTE010000003.1"/>
</dbReference>
<sequence length="345" mass="38499">MHKTGSSAIQLALSRSFDGYVDLGRGPNHSGALHAAFAENPGAYHFFRRLGLDDQELAGIRQQVLERLATALADGRQRYVLSGEDMCSLDDSELERLKAFILGYVDTVDVVAYVRSPASFMGSAFQQRIRGGYSSFNLMALYPQYRKRLQRFDRVFGRARTRLMPFSPRRFIGGDVVSDFSERMELGLEPDTARAHVNVGLSGPATALLYVYRKFGSPRGEGREDIRINRALVWALGQLPGDKFQLRLAALEGVLARFRADIDWVEGRMGKSFEAEIEHPGFGVAAEPDLIRVYEAQLAWLRDLDPNLPVDMASGPDEVARAVHSVVPLVLERYAHARKLERLAG</sequence>
<reference evidence="1 2" key="1">
    <citation type="submission" date="2020-07" db="EMBL/GenBank/DDBJ databases">
        <authorList>
            <person name="Xu S."/>
            <person name="Li A."/>
        </authorList>
    </citation>
    <scope>NUCLEOTIDE SEQUENCE [LARGE SCALE GENOMIC DNA]</scope>
    <source>
        <strain evidence="1 2">SG-8</strain>
    </source>
</reference>
<comment type="caution">
    <text evidence="1">The sequence shown here is derived from an EMBL/GenBank/DDBJ whole genome shotgun (WGS) entry which is preliminary data.</text>
</comment>
<evidence type="ECO:0008006" key="3">
    <source>
        <dbReference type="Google" id="ProtNLM"/>
    </source>
</evidence>
<dbReference type="AlphaFoldDB" id="A0A7W3YE93"/>
<evidence type="ECO:0000313" key="1">
    <source>
        <dbReference type="EMBL" id="MBB1087961.1"/>
    </source>
</evidence>
<organism evidence="1 2">
    <name type="scientific">Marilutibacter penaei</name>
    <dbReference type="NCBI Taxonomy" id="2759900"/>
    <lineage>
        <taxon>Bacteria</taxon>
        <taxon>Pseudomonadati</taxon>
        <taxon>Pseudomonadota</taxon>
        <taxon>Gammaproteobacteria</taxon>
        <taxon>Lysobacterales</taxon>
        <taxon>Lysobacteraceae</taxon>
        <taxon>Marilutibacter</taxon>
    </lineage>
</organism>
<name>A0A7W3YE93_9GAMM</name>
<dbReference type="EMBL" id="JACHTE010000003">
    <property type="protein sequence ID" value="MBB1087961.1"/>
    <property type="molecule type" value="Genomic_DNA"/>
</dbReference>
<keyword evidence="2" id="KW-1185">Reference proteome</keyword>
<proteinExistence type="predicted"/>
<accession>A0A7W3YE93</accession>
<evidence type="ECO:0000313" key="2">
    <source>
        <dbReference type="Proteomes" id="UP000552587"/>
    </source>
</evidence>
<gene>
    <name evidence="1" type="ORF">H4F99_05590</name>
</gene>